<dbReference type="InterPro" id="IPR045619">
    <property type="entry name" value="DUF6443"/>
</dbReference>
<dbReference type="RefSeq" id="WP_089755609.1">
    <property type="nucleotide sequence ID" value="NZ_FNKL01000003.1"/>
</dbReference>
<dbReference type="STRING" id="311333.SAMN05421664_2001"/>
<dbReference type="PANTHER" id="PTHR32305:SF15">
    <property type="entry name" value="PROTEIN RHSA-RELATED"/>
    <property type="match status" value="1"/>
</dbReference>
<dbReference type="EMBL" id="FNKL01000003">
    <property type="protein sequence ID" value="SDQ64609.1"/>
    <property type="molecule type" value="Genomic_DNA"/>
</dbReference>
<reference evidence="4" key="1">
    <citation type="submission" date="2016-10" db="EMBL/GenBank/DDBJ databases">
        <authorList>
            <person name="Varghese N."/>
            <person name="Submissions S."/>
        </authorList>
    </citation>
    <scope>NUCLEOTIDE SEQUENCE [LARGE SCALE GENOMIC DNA]</scope>
    <source>
        <strain evidence="4">DSM 17072</strain>
    </source>
</reference>
<feature type="chain" id="PRO_5011490280" evidence="1">
    <location>
        <begin position="21"/>
        <end position="1146"/>
    </location>
</feature>
<feature type="signal peptide" evidence="1">
    <location>
        <begin position="1"/>
        <end position="20"/>
    </location>
</feature>
<keyword evidence="1" id="KW-0732">Signal</keyword>
<sequence length="1146" mass="129391">MKKIIIPIIISLLASGIMNAQTSTNENYVQSTTYLDYPSSGSPKTAVSVQYLDGLARPKQTINIKASPQANDVVSHVEYDAFGRQVKEYLPAPQHGTLNGAIYTNPLSYPTTNPNIYGPEKIYTEKILESSPLDRVLEQRQVGNAWNDKPMTMEYGTNVSGDVNKYVVVTSWASGATSSAINLSGTYGTGLLYSTTVTDEDGNKTIEFKNSQGQVILVRKALNATQNADTYYVYNEYDQLAFVIPPLAATASNVNSVLDTLCYAYKYDDRNRMVAKKLPGKSWEYVVYDKQDRIVLSQDAELGKNNQWQFTKYDSFGRVAYTGIYTSTVAYGMEGRQTEQNNVNALGSNNETRGGSSPDSSVTSLNYSNTAYPTASIKIFTISYYDSFPRDPWFPSDLPGTILNQNVILNTQTGSAKGLLLASYIKNIESDDWTRSFMLYDTKGRLIGTRETNHLGGYTKTDTELNFTGLPNQTITKHKRLIGDTERMITETFTYDHQNRPLTHKHKIDSNPEEYLSQNEYNELSQLSSKKVGGTNPAQPLQTVDYKYNIRGWMTKINDPVNLNGKLFGYEVKYTNPVYSSLASGKFNGNIAEIDWKTSNDGVLRRYDYQYDLFNRLQKGLYSEPGSSVPQNNFFNEELIYDINGNITNLKRNSKSLSGSAELIDNLNYNYTGNRLTSVNETQLNYRGYPDVSGNTIAYDDNGNMKDQKDKGILQIRYNHLNLPNYLEFDRQYFTRNQWQNENVYNFYRADGVKFRKEHRYSENSVYKKKTTEYLDGFQYEIIATSGDPTIKFVPTSEGYFNFENNKYIYNYVDHLGNVRVSYFNNGSSAEVLEENNYYPFGLKHEGYNALAGNPTYNYKYNGKELQQESGMYDYGARFYMPDIGRWGKVDPLAETSRRWSPYTYAFNNPIRFIDPDGMQNKDITFGKSVSVDTQNKIVGDLEKETGLTLSVGDDGKLSYKESADAGGSKTARDMLKGAIDNHRTDYQVNSDNTKSTSIDTVGSRGETIDGVYGATITYDLNINTNQIDKFVAGTSEALNPLTMGYGMSTLHEISHKYNNLEDQNIIYGSAGPNEKVINTIRRELDASGQFNLPFGQRNSYSPIDVLYKGKVHNFTPFERAPAVMDGNFNKINVKKNLFMLTPKTK</sequence>
<evidence type="ECO:0000313" key="3">
    <source>
        <dbReference type="EMBL" id="SDQ64609.1"/>
    </source>
</evidence>
<name>A0A1H1CKK7_9FLAO</name>
<keyword evidence="4" id="KW-1185">Reference proteome</keyword>
<organism evidence="3 4">
    <name type="scientific">Chryseobacterium soldanellicola</name>
    <dbReference type="NCBI Taxonomy" id="311333"/>
    <lineage>
        <taxon>Bacteria</taxon>
        <taxon>Pseudomonadati</taxon>
        <taxon>Bacteroidota</taxon>
        <taxon>Flavobacteriia</taxon>
        <taxon>Flavobacteriales</taxon>
        <taxon>Weeksellaceae</taxon>
        <taxon>Chryseobacterium group</taxon>
        <taxon>Chryseobacterium</taxon>
    </lineage>
</organism>
<dbReference type="Gene3D" id="2.180.10.10">
    <property type="entry name" value="RHS repeat-associated core"/>
    <property type="match status" value="1"/>
</dbReference>
<dbReference type="Pfam" id="PF20041">
    <property type="entry name" value="DUF6443"/>
    <property type="match status" value="1"/>
</dbReference>
<feature type="domain" description="DUF6443" evidence="2">
    <location>
        <begin position="31"/>
        <end position="150"/>
    </location>
</feature>
<accession>A0A1H1CKK7</accession>
<dbReference type="PANTHER" id="PTHR32305">
    <property type="match status" value="1"/>
</dbReference>
<evidence type="ECO:0000259" key="2">
    <source>
        <dbReference type="Pfam" id="PF20041"/>
    </source>
</evidence>
<gene>
    <name evidence="3" type="ORF">SAMN05421664_2001</name>
</gene>
<dbReference type="OrthoDB" id="2972467at2"/>
<dbReference type="NCBIfam" id="TIGR03696">
    <property type="entry name" value="Rhs_assc_core"/>
    <property type="match status" value="1"/>
</dbReference>
<dbReference type="InterPro" id="IPR050708">
    <property type="entry name" value="T6SS_VgrG/RHS"/>
</dbReference>
<dbReference type="AlphaFoldDB" id="A0A1H1CKK7"/>
<dbReference type="Proteomes" id="UP000199627">
    <property type="component" value="Unassembled WGS sequence"/>
</dbReference>
<dbReference type="InterPro" id="IPR022385">
    <property type="entry name" value="Rhs_assc_core"/>
</dbReference>
<protein>
    <submittedName>
        <fullName evidence="3">RHS repeat-associated core domain-containing protein</fullName>
    </submittedName>
</protein>
<proteinExistence type="predicted"/>
<evidence type="ECO:0000313" key="4">
    <source>
        <dbReference type="Proteomes" id="UP000199627"/>
    </source>
</evidence>
<evidence type="ECO:0000256" key="1">
    <source>
        <dbReference type="SAM" id="SignalP"/>
    </source>
</evidence>